<feature type="domain" description="AAA+ ATPase" evidence="12">
    <location>
        <begin position="159"/>
        <end position="313"/>
    </location>
</feature>
<dbReference type="GO" id="GO:0043139">
    <property type="term" value="F:5'-3' DNA helicase activity"/>
    <property type="evidence" value="ECO:0007669"/>
    <property type="project" value="UniProtKB-UniRule"/>
</dbReference>
<keyword evidence="9 11" id="KW-0234">DNA repair</keyword>
<evidence type="ECO:0000256" key="8">
    <source>
        <dbReference type="ARBA" id="ARBA00023125"/>
    </source>
</evidence>
<sequence>MQSVNDIHYQFASFFKSETLKPYAYLVSKKLDEGHICLHLKDVPKEIKQLPFFDIEKEPDPRTELTAEKLVTKRDGGKQPFVLHNDRLYLQRYFNYESIILDRIHAFIASEAEEYLNRTNQLNKHKDLIQKLFAPQNNLAASSDQNMDWQFAAALSGVLNNFTIITGGPGTGKTTTVAKILALLYAINPQLKVALAAPTGKAAARMAESLKNAKLPIDKNVSALFQSLEPSTIHRLLKAIPESPHFRQNKDNPLNYDVVIIDESSMIDVALFAKLLDAIGHGTRLIMLGDKDQLASVEAGSLFGDLCQAQKALNQFSAQRAEIINSFNPDKNRQIQAGKIAISDHPLFEHIVELQHSHRFSGSEGIGRFSKAVIGDKRAVIKEFLAPDADEQVIIDETYSKEVFEGFISGYEEFIHETDVIAALHKLNNLRVLCAVREGEQGVYSINQRIESYLHRKRLIAKTGEWYVNRPIIVTRNYYDLELFNGDIGILRYDAKGVLRAWFEDKEGKPKHVLPGYIAQTETVFAMTIHKSQGSEFNQVLVMLPNAPDIPILTSELLYTAVTRAKKKAVIQGTEDVILKAAGTRVQRGSGIIERFLHN</sequence>
<dbReference type="CDD" id="cd18809">
    <property type="entry name" value="SF1_C_RecD"/>
    <property type="match status" value="1"/>
</dbReference>
<dbReference type="Gene3D" id="3.40.50.300">
    <property type="entry name" value="P-loop containing nucleotide triphosphate hydrolases"/>
    <property type="match status" value="3"/>
</dbReference>
<protein>
    <recommendedName>
        <fullName evidence="11">RecBCD enzyme subunit RecD</fullName>
        <ecNumber evidence="11">5.6.2.3</ecNumber>
    </recommendedName>
    <alternativeName>
        <fullName evidence="11">DNA 5'-3' helicase subunit RecD</fullName>
    </alternativeName>
    <alternativeName>
        <fullName evidence="11">Exonuclease V subunit RecD</fullName>
        <shortName evidence="11">ExoV subunit RecD</shortName>
    </alternativeName>
    <alternativeName>
        <fullName evidence="11">Helicase/nuclease RecBCD subunit RecD</fullName>
    </alternativeName>
</protein>
<dbReference type="PANTHER" id="PTHR43788">
    <property type="entry name" value="DNA2/NAM7 HELICASE FAMILY MEMBER"/>
    <property type="match status" value="1"/>
</dbReference>
<dbReference type="Proteomes" id="UP000192610">
    <property type="component" value="Unassembled WGS sequence"/>
</dbReference>
<comment type="subunit">
    <text evidence="11">Heterotrimer of RecB, RecC and RecD. All subunits contribute to DNA-binding.</text>
</comment>
<evidence type="ECO:0000313" key="14">
    <source>
        <dbReference type="Proteomes" id="UP000192610"/>
    </source>
</evidence>
<evidence type="ECO:0000256" key="2">
    <source>
        <dbReference type="ARBA" id="ARBA00022741"/>
    </source>
</evidence>
<organism evidence="13 14">
    <name type="scientific">Niastella yeongjuensis</name>
    <dbReference type="NCBI Taxonomy" id="354355"/>
    <lineage>
        <taxon>Bacteria</taxon>
        <taxon>Pseudomonadati</taxon>
        <taxon>Bacteroidota</taxon>
        <taxon>Chitinophagia</taxon>
        <taxon>Chitinophagales</taxon>
        <taxon>Chitinophagaceae</taxon>
        <taxon>Niastella</taxon>
    </lineage>
</organism>
<keyword evidence="6 11" id="KW-0269">Exonuclease</keyword>
<dbReference type="InterPro" id="IPR003593">
    <property type="entry name" value="AAA+_ATPase"/>
</dbReference>
<evidence type="ECO:0000256" key="11">
    <source>
        <dbReference type="HAMAP-Rule" id="MF_01487"/>
    </source>
</evidence>
<dbReference type="HAMAP" id="MF_01487">
    <property type="entry name" value="RecD"/>
    <property type="match status" value="1"/>
</dbReference>
<dbReference type="STRING" id="354355.SAMN05660816_06041"/>
<comment type="catalytic activity">
    <reaction evidence="11">
        <text>ATP + H2O = ADP + phosphate + H(+)</text>
        <dbReference type="Rhea" id="RHEA:13065"/>
        <dbReference type="ChEBI" id="CHEBI:15377"/>
        <dbReference type="ChEBI" id="CHEBI:15378"/>
        <dbReference type="ChEBI" id="CHEBI:30616"/>
        <dbReference type="ChEBI" id="CHEBI:43474"/>
        <dbReference type="ChEBI" id="CHEBI:456216"/>
        <dbReference type="EC" id="5.6.2.3"/>
    </reaction>
</comment>
<keyword evidence="7 11" id="KW-0067">ATP-binding</keyword>
<evidence type="ECO:0000256" key="7">
    <source>
        <dbReference type="ARBA" id="ARBA00022840"/>
    </source>
</evidence>
<keyword evidence="8 11" id="KW-0238">DNA-binding</keyword>
<dbReference type="GO" id="GO:0005524">
    <property type="term" value="F:ATP binding"/>
    <property type="evidence" value="ECO:0007669"/>
    <property type="project" value="UniProtKB-UniRule"/>
</dbReference>
<dbReference type="CDD" id="cd17933">
    <property type="entry name" value="DEXSc_RecD-like"/>
    <property type="match status" value="1"/>
</dbReference>
<dbReference type="InterPro" id="IPR049550">
    <property type="entry name" value="RecD_N"/>
</dbReference>
<comment type="miscellaneous">
    <text evidence="11">In the RecBCD complex, RecB has a slow 3'-5' helicase, an exonuclease activity and loads RecA onto ssDNA, RecD has a fast 5'-3' helicase activity, while RecC stimulates the ATPase and processivity of the RecB helicase and contributes to recognition of the Chi site.</text>
</comment>
<dbReference type="Gene3D" id="1.10.10.1020">
    <property type="entry name" value="RecBCD complex, subunit RecD, N-terminal domain"/>
    <property type="match status" value="1"/>
</dbReference>
<comment type="caution">
    <text evidence="13">The sequence shown here is derived from an EMBL/GenBank/DDBJ whole genome shotgun (WGS) entry which is preliminary data.</text>
</comment>
<dbReference type="GO" id="GO:0016887">
    <property type="term" value="F:ATP hydrolysis activity"/>
    <property type="evidence" value="ECO:0007669"/>
    <property type="project" value="RHEA"/>
</dbReference>
<evidence type="ECO:0000256" key="10">
    <source>
        <dbReference type="ARBA" id="ARBA00023235"/>
    </source>
</evidence>
<dbReference type="InterPro" id="IPR006344">
    <property type="entry name" value="RecD"/>
</dbReference>
<dbReference type="Pfam" id="PF21185">
    <property type="entry name" value="RecD_N"/>
    <property type="match status" value="1"/>
</dbReference>
<keyword evidence="10 11" id="KW-0413">Isomerase</keyword>
<feature type="binding site" evidence="11">
    <location>
        <begin position="167"/>
        <end position="174"/>
    </location>
    <ligand>
        <name>ATP</name>
        <dbReference type="ChEBI" id="CHEBI:30616"/>
    </ligand>
</feature>
<comment type="similarity">
    <text evidence="11">Belongs to the RecD family.</text>
</comment>
<dbReference type="AlphaFoldDB" id="A0A1V9ET27"/>
<dbReference type="OrthoDB" id="9803432at2"/>
<dbReference type="Pfam" id="PF13538">
    <property type="entry name" value="UvrD_C_2"/>
    <property type="match status" value="1"/>
</dbReference>
<evidence type="ECO:0000256" key="5">
    <source>
        <dbReference type="ARBA" id="ARBA00022806"/>
    </source>
</evidence>
<accession>A0A1V9ET27</accession>
<evidence type="ECO:0000313" key="13">
    <source>
        <dbReference type="EMBL" id="OQP49289.1"/>
    </source>
</evidence>
<dbReference type="GO" id="GO:0008854">
    <property type="term" value="F:exodeoxyribonuclease V activity"/>
    <property type="evidence" value="ECO:0007669"/>
    <property type="project" value="InterPro"/>
</dbReference>
<dbReference type="InterPro" id="IPR027417">
    <property type="entry name" value="P-loop_NTPase"/>
</dbReference>
<evidence type="ECO:0000256" key="4">
    <source>
        <dbReference type="ARBA" id="ARBA00022801"/>
    </source>
</evidence>
<keyword evidence="4 11" id="KW-0378">Hydrolase</keyword>
<dbReference type="SUPFAM" id="SSF52540">
    <property type="entry name" value="P-loop containing nucleoside triphosphate hydrolases"/>
    <property type="match status" value="1"/>
</dbReference>
<evidence type="ECO:0000256" key="9">
    <source>
        <dbReference type="ARBA" id="ARBA00023204"/>
    </source>
</evidence>
<evidence type="ECO:0000256" key="1">
    <source>
        <dbReference type="ARBA" id="ARBA00022722"/>
    </source>
</evidence>
<keyword evidence="2 11" id="KW-0547">Nucleotide-binding</keyword>
<dbReference type="EC" id="5.6.2.3" evidence="11"/>
<keyword evidence="5 11" id="KW-0347">Helicase</keyword>
<name>A0A1V9ET27_9BACT</name>
<dbReference type="NCBIfam" id="TIGR01447">
    <property type="entry name" value="recD"/>
    <property type="match status" value="1"/>
</dbReference>
<dbReference type="PANTHER" id="PTHR43788:SF6">
    <property type="entry name" value="DNA HELICASE B"/>
    <property type="match status" value="1"/>
</dbReference>
<keyword evidence="3 11" id="KW-0227">DNA damage</keyword>
<dbReference type="SMART" id="SM00382">
    <property type="entry name" value="AAA"/>
    <property type="match status" value="1"/>
</dbReference>
<gene>
    <name evidence="11" type="primary">recD</name>
    <name evidence="13" type="ORF">A4H97_28505</name>
</gene>
<dbReference type="RefSeq" id="WP_081200237.1">
    <property type="nucleotide sequence ID" value="NZ_FOCZ01000017.1"/>
</dbReference>
<keyword evidence="14" id="KW-1185">Reference proteome</keyword>
<keyword evidence="1 11" id="KW-0540">Nuclease</keyword>
<dbReference type="Pfam" id="PF13245">
    <property type="entry name" value="AAA_19"/>
    <property type="match status" value="1"/>
</dbReference>
<dbReference type="InterPro" id="IPR050534">
    <property type="entry name" value="Coronavir_polyprotein_1ab"/>
</dbReference>
<dbReference type="GO" id="GO:0017116">
    <property type="term" value="F:single-stranded DNA helicase activity"/>
    <property type="evidence" value="ECO:0007669"/>
    <property type="project" value="TreeGrafter"/>
</dbReference>
<dbReference type="InterPro" id="IPR027785">
    <property type="entry name" value="UvrD-like_helicase_C"/>
</dbReference>
<comment type="function">
    <text evidence="11">A helicase/nuclease that prepares dsDNA breaks (DSB) for recombinational DNA repair. Binds to DSBs and unwinds DNA via a highly rapid and processive ATP-dependent bidirectional helicase activity. Unwinds dsDNA until it encounters a Chi (crossover hotspot instigator) sequence from the 3' direction. Cuts ssDNA a few nucleotides 3' to the Chi site. The properties and activities of the enzyme are changed at Chi. The Chi-altered holoenzyme produces a long 3'-ssDNA overhang and facilitates RecA-binding to the ssDNA for homologous DNA recombination and repair. Holoenzyme degrades any linearized DNA that is unable to undergo homologous recombination. In the holoenzyme this subunit has ssDNA-dependent ATPase and 5'-3' helicase activity. When added to pre-assembled RecBC greatly stimulates nuclease activity and augments holoenzyme processivity. Negatively regulates the RecA-loading ability of RecBCD.</text>
</comment>
<evidence type="ECO:0000259" key="12">
    <source>
        <dbReference type="SMART" id="SM00382"/>
    </source>
</evidence>
<dbReference type="GO" id="GO:0009338">
    <property type="term" value="C:exodeoxyribonuclease V complex"/>
    <property type="evidence" value="ECO:0007669"/>
    <property type="project" value="InterPro"/>
</dbReference>
<dbReference type="EMBL" id="LVXG01000015">
    <property type="protein sequence ID" value="OQP49289.1"/>
    <property type="molecule type" value="Genomic_DNA"/>
</dbReference>
<evidence type="ECO:0000256" key="3">
    <source>
        <dbReference type="ARBA" id="ARBA00022763"/>
    </source>
</evidence>
<dbReference type="InterPro" id="IPR041851">
    <property type="entry name" value="RecD_N_sf"/>
</dbReference>
<dbReference type="GO" id="GO:0003677">
    <property type="term" value="F:DNA binding"/>
    <property type="evidence" value="ECO:0007669"/>
    <property type="project" value="UniProtKB-UniRule"/>
</dbReference>
<proteinExistence type="inferred from homology"/>
<evidence type="ECO:0000256" key="6">
    <source>
        <dbReference type="ARBA" id="ARBA00022839"/>
    </source>
</evidence>
<dbReference type="GO" id="GO:0000724">
    <property type="term" value="P:double-strand break repair via homologous recombination"/>
    <property type="evidence" value="ECO:0007669"/>
    <property type="project" value="UniProtKB-UniRule"/>
</dbReference>
<reference evidence="14" key="1">
    <citation type="submission" date="2016-04" db="EMBL/GenBank/DDBJ databases">
        <authorList>
            <person name="Chen L."/>
            <person name="Zhuang W."/>
            <person name="Wang G."/>
        </authorList>
    </citation>
    <scope>NUCLEOTIDE SEQUENCE [LARGE SCALE GENOMIC DNA]</scope>
    <source>
        <strain evidence="14">17621</strain>
    </source>
</reference>